<sequence length="171" mass="19486">MPTNAFTDGFHDEIQNRAFALRAIGKLAGRLDGDPRQRLWAAYLKLEAFNAPIYHAAATRWGLDDSPRLATRAKAWVIGSVPTCVLNPLLKYVYAQTIAYCETLRRLRDIGPSDSRAFLNYMVDQEEFQIDMMRRSLGGDDAALASRVDAFIHRHERIILHTEINHHHQQA</sequence>
<dbReference type="AlphaFoldDB" id="A0A6P2ST40"/>
<accession>A0A6P2ST40</accession>
<dbReference type="RefSeq" id="WP_174947521.1">
    <property type="nucleotide sequence ID" value="NZ_CABVPY010000098.1"/>
</dbReference>
<gene>
    <name evidence="1" type="ORF">BLA6863_07469</name>
</gene>
<organism evidence="1 2">
    <name type="scientific">Burkholderia lata (strain ATCC 17760 / DSM 23089 / LMG 22485 / NCIMB 9086 / R18194 / 383)</name>
    <dbReference type="NCBI Taxonomy" id="482957"/>
    <lineage>
        <taxon>Bacteria</taxon>
        <taxon>Pseudomonadati</taxon>
        <taxon>Pseudomonadota</taxon>
        <taxon>Betaproteobacteria</taxon>
        <taxon>Burkholderiales</taxon>
        <taxon>Burkholderiaceae</taxon>
        <taxon>Burkholderia</taxon>
        <taxon>Burkholderia cepacia complex</taxon>
    </lineage>
</organism>
<proteinExistence type="predicted"/>
<dbReference type="Proteomes" id="UP000494170">
    <property type="component" value="Unassembled WGS sequence"/>
</dbReference>
<evidence type="ECO:0000313" key="2">
    <source>
        <dbReference type="Proteomes" id="UP000494170"/>
    </source>
</evidence>
<reference evidence="1 2" key="1">
    <citation type="submission" date="2019-09" db="EMBL/GenBank/DDBJ databases">
        <authorList>
            <person name="Depoorter E."/>
        </authorList>
    </citation>
    <scope>NUCLEOTIDE SEQUENCE [LARGE SCALE GENOMIC DNA]</scope>
    <source>
        <strain evidence="1">LMG 6863</strain>
    </source>
</reference>
<evidence type="ECO:0000313" key="1">
    <source>
        <dbReference type="EMBL" id="VWC46636.1"/>
    </source>
</evidence>
<dbReference type="EMBL" id="CABVPY010000098">
    <property type="protein sequence ID" value="VWC46636.1"/>
    <property type="molecule type" value="Genomic_DNA"/>
</dbReference>
<protein>
    <submittedName>
        <fullName evidence="1">Uncharacterized protein</fullName>
    </submittedName>
</protein>
<name>A0A6P2ST40_BURL3</name>